<dbReference type="OrthoDB" id="9774318at2"/>
<sequence>MRYMMTYDFMETMRNTNQWLGASANSLASYPVFSMMPNPALSWMAAWGEVTERTYQRMVVKPDWGIRTFTCEDGKDHLVDISTVVERPFGDLVHFKVNGREEQPRKVLLVAPMSGHYATLLRSTVKSLIVNCEVYVTDWHNARDIPVSAGKFDVEDYTQYLVDFMREMGPDTHVIAVCQPAPLTLAATAFLAEQDPDAQPLSLTLIGGPVDPDATPTEVTDFGRRVTMGQLEETMIQRVGFKYKGVGRMVYPGLLQLTSFMSMNAERHSKAFSDQIQRVMRGEASDHDAHNRFYDEYLAVMDMPAEFYLSTVERVFKNREIAKNEFVVNGHKVDMSKITKVAVKTVEGANDDISAPGQCIAALDLCTGLPDSKKASHVEPGAGHYGIFAGRSWRDNIRPLVIDFMNANAKRTPARKPAQKAANKNTAA</sequence>
<dbReference type="PANTHER" id="PTHR36837:SF4">
    <property type="entry name" value="BLR0908 PROTEIN"/>
    <property type="match status" value="1"/>
</dbReference>
<dbReference type="Gene3D" id="3.40.50.1820">
    <property type="entry name" value="alpha/beta hydrolase"/>
    <property type="match status" value="1"/>
</dbReference>
<organism evidence="2 3">
    <name type="scientific">Falsiruegeria mediterranea M17</name>
    <dbReference type="NCBI Taxonomy" id="1200281"/>
    <lineage>
        <taxon>Bacteria</taxon>
        <taxon>Pseudomonadati</taxon>
        <taxon>Pseudomonadota</taxon>
        <taxon>Alphaproteobacteria</taxon>
        <taxon>Rhodobacterales</taxon>
        <taxon>Roseobacteraceae</taxon>
        <taxon>Falsiruegeria</taxon>
    </lineage>
</organism>
<feature type="domain" description="PHB de-polymerase C-terminal" evidence="1">
    <location>
        <begin position="207"/>
        <end position="408"/>
    </location>
</feature>
<proteinExistence type="predicted"/>
<reference evidence="3" key="1">
    <citation type="submission" date="2018-03" db="EMBL/GenBank/DDBJ databases">
        <authorList>
            <person name="Rodrigo-Torres L."/>
            <person name="Arahal R. D."/>
            <person name="Lucena T."/>
        </authorList>
    </citation>
    <scope>NUCLEOTIDE SEQUENCE [LARGE SCALE GENOMIC DNA]</scope>
    <source>
        <strain evidence="3">CECT 7615</strain>
    </source>
</reference>
<keyword evidence="3" id="KW-1185">Reference proteome</keyword>
<name>A0A2R8C529_9RHOB</name>
<accession>A0A2R8C529</accession>
<dbReference type="PIRSF" id="PIRSF020818">
    <property type="entry name" value="PHB_depoly_PhaZ"/>
    <property type="match status" value="1"/>
</dbReference>
<evidence type="ECO:0000259" key="1">
    <source>
        <dbReference type="Pfam" id="PF06850"/>
    </source>
</evidence>
<dbReference type="NCBIfam" id="TIGR01849">
    <property type="entry name" value="PHB_depoly_PhaZ"/>
    <property type="match status" value="1"/>
</dbReference>
<dbReference type="AlphaFoldDB" id="A0A2R8C529"/>
<dbReference type="Proteomes" id="UP000244898">
    <property type="component" value="Unassembled WGS sequence"/>
</dbReference>
<dbReference type="InterPro" id="IPR051321">
    <property type="entry name" value="PHA/PHB_synthase"/>
</dbReference>
<dbReference type="InterPro" id="IPR009656">
    <property type="entry name" value="PHB_depo_C"/>
</dbReference>
<evidence type="ECO:0000313" key="3">
    <source>
        <dbReference type="Proteomes" id="UP000244898"/>
    </source>
</evidence>
<dbReference type="InterPro" id="IPR010915">
    <property type="entry name" value="PHB_depoly_PhaZ"/>
</dbReference>
<protein>
    <recommendedName>
        <fullName evidence="1">PHB de-polymerase C-terminal domain-containing protein</fullName>
    </recommendedName>
</protein>
<dbReference type="InterPro" id="IPR029058">
    <property type="entry name" value="AB_hydrolase_fold"/>
</dbReference>
<dbReference type="RefSeq" id="WP_108785810.1">
    <property type="nucleotide sequence ID" value="NZ_ONZG01000002.1"/>
</dbReference>
<dbReference type="SUPFAM" id="SSF53474">
    <property type="entry name" value="alpha/beta-Hydrolases"/>
    <property type="match status" value="1"/>
</dbReference>
<evidence type="ECO:0000313" key="2">
    <source>
        <dbReference type="EMBL" id="SPJ27538.1"/>
    </source>
</evidence>
<dbReference type="Pfam" id="PF06850">
    <property type="entry name" value="PHB_depo_C"/>
    <property type="match status" value="1"/>
</dbReference>
<gene>
    <name evidence="2" type="ORF">TRM7615_01028</name>
</gene>
<dbReference type="EMBL" id="ONZG01000002">
    <property type="protein sequence ID" value="SPJ27538.1"/>
    <property type="molecule type" value="Genomic_DNA"/>
</dbReference>
<dbReference type="PANTHER" id="PTHR36837">
    <property type="entry name" value="POLY(3-HYDROXYALKANOATE) POLYMERASE SUBUNIT PHAC"/>
    <property type="match status" value="1"/>
</dbReference>